<name>A0AB34J365_PRYPA</name>
<protein>
    <submittedName>
        <fullName evidence="4">Uncharacterized protein</fullName>
    </submittedName>
</protein>
<feature type="chain" id="PRO_5044318942" evidence="3">
    <location>
        <begin position="24"/>
        <end position="233"/>
    </location>
</feature>
<feature type="compositionally biased region" description="Basic and acidic residues" evidence="1">
    <location>
        <begin position="174"/>
        <end position="199"/>
    </location>
</feature>
<dbReference type="AlphaFoldDB" id="A0AB34J365"/>
<dbReference type="EMBL" id="JBGBPQ010000014">
    <property type="protein sequence ID" value="KAL1511290.1"/>
    <property type="molecule type" value="Genomic_DNA"/>
</dbReference>
<feature type="region of interest" description="Disordered" evidence="1">
    <location>
        <begin position="54"/>
        <end position="113"/>
    </location>
</feature>
<comment type="caution">
    <text evidence="4">The sequence shown here is derived from an EMBL/GenBank/DDBJ whole genome shotgun (WGS) entry which is preliminary data.</text>
</comment>
<keyword evidence="2" id="KW-0472">Membrane</keyword>
<evidence type="ECO:0000256" key="2">
    <source>
        <dbReference type="SAM" id="Phobius"/>
    </source>
</evidence>
<keyword evidence="5" id="KW-1185">Reference proteome</keyword>
<feature type="compositionally biased region" description="Pro residues" evidence="1">
    <location>
        <begin position="58"/>
        <end position="80"/>
    </location>
</feature>
<proteinExistence type="predicted"/>
<evidence type="ECO:0000313" key="4">
    <source>
        <dbReference type="EMBL" id="KAL1511290.1"/>
    </source>
</evidence>
<feature type="transmembrane region" description="Helical" evidence="2">
    <location>
        <begin position="135"/>
        <end position="155"/>
    </location>
</feature>
<reference evidence="4 5" key="1">
    <citation type="journal article" date="2024" name="Science">
        <title>Giant polyketide synthase enzymes in the biosynthesis of giant marine polyether toxins.</title>
        <authorList>
            <person name="Fallon T.R."/>
            <person name="Shende V.V."/>
            <person name="Wierzbicki I.H."/>
            <person name="Pendleton A.L."/>
            <person name="Watervoot N.F."/>
            <person name="Auber R.P."/>
            <person name="Gonzalez D.J."/>
            <person name="Wisecaver J.H."/>
            <person name="Moore B.S."/>
        </authorList>
    </citation>
    <scope>NUCLEOTIDE SEQUENCE [LARGE SCALE GENOMIC DNA]</scope>
    <source>
        <strain evidence="4 5">12B1</strain>
    </source>
</reference>
<feature type="signal peptide" evidence="3">
    <location>
        <begin position="1"/>
        <end position="23"/>
    </location>
</feature>
<keyword evidence="2" id="KW-0812">Transmembrane</keyword>
<keyword evidence="3" id="KW-0732">Signal</keyword>
<keyword evidence="2" id="KW-1133">Transmembrane helix</keyword>
<organism evidence="4 5">
    <name type="scientific">Prymnesium parvum</name>
    <name type="common">Toxic golden alga</name>
    <dbReference type="NCBI Taxonomy" id="97485"/>
    <lineage>
        <taxon>Eukaryota</taxon>
        <taxon>Haptista</taxon>
        <taxon>Haptophyta</taxon>
        <taxon>Prymnesiophyceae</taxon>
        <taxon>Prymnesiales</taxon>
        <taxon>Prymnesiaceae</taxon>
        <taxon>Prymnesium</taxon>
    </lineage>
</organism>
<accession>A0AB34J365</accession>
<feature type="region of interest" description="Disordered" evidence="1">
    <location>
        <begin position="171"/>
        <end position="209"/>
    </location>
</feature>
<evidence type="ECO:0000256" key="1">
    <source>
        <dbReference type="SAM" id="MobiDB-lite"/>
    </source>
</evidence>
<sequence>MLGSRRSPLLVPLLSVVPHAALAAVVRPNEVDLASRAPARTALFPDGLGEAILQLPLHPSPQPSPDPQLQPSPRPLPQPSLQPLHAFARPPAEAMSQLDRTPNAPSPEDSEQQPFIRRLWAAIALPEEESGKPNVFLVVLIGVGLLIVCMALQQIRRWALSKFKFLTKRRGKEARKAGQDATANERKLQQEARAKELKARQQQTADNGSSSGGIYGYVRRLWIIKRMKGLIGG</sequence>
<gene>
    <name evidence="4" type="ORF">AB1Y20_006095</name>
</gene>
<evidence type="ECO:0000256" key="3">
    <source>
        <dbReference type="SAM" id="SignalP"/>
    </source>
</evidence>
<evidence type="ECO:0000313" key="5">
    <source>
        <dbReference type="Proteomes" id="UP001515480"/>
    </source>
</evidence>
<feature type="compositionally biased region" description="Polar residues" evidence="1">
    <location>
        <begin position="200"/>
        <end position="209"/>
    </location>
</feature>
<dbReference type="Proteomes" id="UP001515480">
    <property type="component" value="Unassembled WGS sequence"/>
</dbReference>